<sequence>MKAAVLTKYKQVEWNEVENPAENIKILLDFNTTE</sequence>
<dbReference type="AlphaFoldDB" id="A0A1I0DX11"/>
<organism evidence="1 2">
    <name type="scientific">Draconibacterium orientale</name>
    <dbReference type="NCBI Taxonomy" id="1168034"/>
    <lineage>
        <taxon>Bacteria</taxon>
        <taxon>Pseudomonadati</taxon>
        <taxon>Bacteroidota</taxon>
        <taxon>Bacteroidia</taxon>
        <taxon>Marinilabiliales</taxon>
        <taxon>Prolixibacteraceae</taxon>
        <taxon>Draconibacterium</taxon>
    </lineage>
</organism>
<reference evidence="1 2" key="1">
    <citation type="submission" date="2016-10" db="EMBL/GenBank/DDBJ databases">
        <authorList>
            <person name="de Groot N.N."/>
        </authorList>
    </citation>
    <scope>NUCLEOTIDE SEQUENCE [LARGE SCALE GENOMIC DNA]</scope>
    <source>
        <strain evidence="1 2">DSM 25947</strain>
    </source>
</reference>
<accession>A0A1I0DX11</accession>
<proteinExistence type="predicted"/>
<gene>
    <name evidence="1" type="ORF">SAMN05444285_111113</name>
</gene>
<evidence type="ECO:0000313" key="1">
    <source>
        <dbReference type="EMBL" id="SET37210.1"/>
    </source>
</evidence>
<dbReference type="EMBL" id="FOHT01000011">
    <property type="protein sequence ID" value="SET37210.1"/>
    <property type="molecule type" value="Genomic_DNA"/>
</dbReference>
<dbReference type="Proteomes" id="UP000181981">
    <property type="component" value="Unassembled WGS sequence"/>
</dbReference>
<evidence type="ECO:0000313" key="2">
    <source>
        <dbReference type="Proteomes" id="UP000181981"/>
    </source>
</evidence>
<protein>
    <submittedName>
        <fullName evidence="1">Uncharacterized protein</fullName>
    </submittedName>
</protein>
<name>A0A1I0DX11_9BACT</name>